<feature type="transmembrane region" description="Helical" evidence="8">
    <location>
        <begin position="96"/>
        <end position="113"/>
    </location>
</feature>
<dbReference type="InterPro" id="IPR003918">
    <property type="entry name" value="NADH_UbQ_OxRdtase"/>
</dbReference>
<protein>
    <submittedName>
        <fullName evidence="10">NADH dehydrogenase (Quinone)</fullName>
        <ecNumber evidence="10">1.6.99.5</ecNumber>
    </submittedName>
</protein>
<dbReference type="InterPro" id="IPR001750">
    <property type="entry name" value="ND/Mrp_TM"/>
</dbReference>
<feature type="transmembrane region" description="Helical" evidence="8">
    <location>
        <begin position="304"/>
        <end position="322"/>
    </location>
</feature>
<feature type="transmembrane region" description="Helical" evidence="8">
    <location>
        <begin position="228"/>
        <end position="250"/>
    </location>
</feature>
<evidence type="ECO:0000313" key="10">
    <source>
        <dbReference type="EMBL" id="AEW06880.1"/>
    </source>
</evidence>
<proteinExistence type="predicted"/>
<feature type="transmembrane region" description="Helical" evidence="8">
    <location>
        <begin position="189"/>
        <end position="207"/>
    </location>
</feature>
<dbReference type="InterPro" id="IPR052175">
    <property type="entry name" value="ComplexI-like_HydComp"/>
</dbReference>
<gene>
    <name evidence="10" type="ordered locus">Sulac_3442</name>
</gene>
<keyword evidence="5 10" id="KW-0560">Oxidoreductase</keyword>
<dbReference type="AlphaFoldDB" id="G8TUB8"/>
<feature type="transmembrane region" description="Helical" evidence="8">
    <location>
        <begin position="31"/>
        <end position="52"/>
    </location>
</feature>
<keyword evidence="6 8" id="KW-0472">Membrane</keyword>
<dbReference type="GO" id="GO:0016491">
    <property type="term" value="F:oxidoreductase activity"/>
    <property type="evidence" value="ECO:0007669"/>
    <property type="project" value="UniProtKB-KW"/>
</dbReference>
<feature type="transmembrane region" description="Helical" evidence="8">
    <location>
        <begin position="119"/>
        <end position="137"/>
    </location>
</feature>
<evidence type="ECO:0000256" key="5">
    <source>
        <dbReference type="ARBA" id="ARBA00023002"/>
    </source>
</evidence>
<dbReference type="GO" id="GO:0008137">
    <property type="term" value="F:NADH dehydrogenase (ubiquinone) activity"/>
    <property type="evidence" value="ECO:0007669"/>
    <property type="project" value="InterPro"/>
</dbReference>
<dbReference type="EC" id="1.6.99.5" evidence="10"/>
<dbReference type="Pfam" id="PF00361">
    <property type="entry name" value="Proton_antipo_M"/>
    <property type="match status" value="1"/>
</dbReference>
<dbReference type="Proteomes" id="UP000005439">
    <property type="component" value="Chromosome"/>
</dbReference>
<evidence type="ECO:0000256" key="1">
    <source>
        <dbReference type="ARBA" id="ARBA00004651"/>
    </source>
</evidence>
<sequence>MNLLTVWPLGLVVLATLLLLISPLSAVRGIVIATILALTGSLILLWLGLWHVPDMLDWWFYGVVTSLSVWGLWYSLPYIALESSQHHWSSRMQRSYWVLLLGFITSLIGISLIPNYLLLWVLVEAATLTSVFLTGIPGQTRSTEAAWKYLIVTEVGGFVALVGTVLILSGTGRAFNVFSYHPGVVAVSLPPSNAVLFGALMALIGYATKAGLSPFHTWLPDAHSEAPAPVSALLSGLKLSGALIVAYRLLLLTSPRIAATDIRFGWILLGLLSLIISAAFMVYQTDLKRLWAYSSIEHMGLISLGFGFGGIALIGAILHIWTHAVTKTLLFHNAGTVRLLYRTSQIETGAKNLLERTPWTGSLLVLGATAITGLPPFAPFWSEWLILTGGFQHSFSRLPAIIAALALIAVFSGIAWRLPRWLWLPGPTGLPLPLHQRIREPWSLIIPTAALGVLVISGGLLIPWIFAAPWHHLMVQLAGSPVTQP</sequence>
<organism evidence="10 11">
    <name type="scientific">Sulfobacillus acidophilus (strain ATCC 700253 / DSM 10332 / NAL)</name>
    <dbReference type="NCBI Taxonomy" id="679936"/>
    <lineage>
        <taxon>Bacteria</taxon>
        <taxon>Bacillati</taxon>
        <taxon>Bacillota</taxon>
        <taxon>Clostridia</taxon>
        <taxon>Eubacteriales</taxon>
        <taxon>Clostridiales Family XVII. Incertae Sedis</taxon>
        <taxon>Sulfobacillus</taxon>
    </lineage>
</organism>
<reference evidence="11" key="1">
    <citation type="submission" date="2011-12" db="EMBL/GenBank/DDBJ databases">
        <title>The complete genome of chromosome of Sulfobacillus acidophilus DSM 10332.</title>
        <authorList>
            <person name="Lucas S."/>
            <person name="Han J."/>
            <person name="Lapidus A."/>
            <person name="Bruce D."/>
            <person name="Goodwin L."/>
            <person name="Pitluck S."/>
            <person name="Peters L."/>
            <person name="Kyrpides N."/>
            <person name="Mavromatis K."/>
            <person name="Ivanova N."/>
            <person name="Mikhailova N."/>
            <person name="Chertkov O."/>
            <person name="Saunders E."/>
            <person name="Detter J.C."/>
            <person name="Tapia R."/>
            <person name="Han C."/>
            <person name="Land M."/>
            <person name="Hauser L."/>
            <person name="Markowitz V."/>
            <person name="Cheng J.-F."/>
            <person name="Hugenholtz P."/>
            <person name="Woyke T."/>
            <person name="Wu D."/>
            <person name="Pukall R."/>
            <person name="Gehrich-Schroeter G."/>
            <person name="Schneider S."/>
            <person name="Klenk H.-P."/>
            <person name="Eisen J.A."/>
        </authorList>
    </citation>
    <scope>NUCLEOTIDE SEQUENCE [LARGE SCALE GENOMIC DNA]</scope>
    <source>
        <strain evidence="11">ATCC 700253 / DSM 10332 / NAL</strain>
    </source>
</reference>
<feature type="transmembrane region" description="Helical" evidence="8">
    <location>
        <begin position="6"/>
        <end position="24"/>
    </location>
</feature>
<feature type="transmembrane region" description="Helical" evidence="8">
    <location>
        <begin position="363"/>
        <end position="386"/>
    </location>
</feature>
<evidence type="ECO:0000256" key="3">
    <source>
        <dbReference type="ARBA" id="ARBA00022692"/>
    </source>
</evidence>
<feature type="transmembrane region" description="Helical" evidence="8">
    <location>
        <begin position="58"/>
        <end position="76"/>
    </location>
</feature>
<keyword evidence="2" id="KW-1003">Cell membrane</keyword>
<evidence type="ECO:0000256" key="4">
    <source>
        <dbReference type="ARBA" id="ARBA00022989"/>
    </source>
</evidence>
<dbReference type="EMBL" id="CP003179">
    <property type="protein sequence ID" value="AEW06880.1"/>
    <property type="molecule type" value="Genomic_DNA"/>
</dbReference>
<comment type="subcellular location">
    <subcellularLocation>
        <location evidence="1">Cell membrane</location>
        <topology evidence="1">Multi-pass membrane protein</topology>
    </subcellularLocation>
    <subcellularLocation>
        <location evidence="7">Membrane</location>
        <topology evidence="7">Multi-pass membrane protein</topology>
    </subcellularLocation>
</comment>
<keyword evidence="3 7" id="KW-0812">Transmembrane</keyword>
<evidence type="ECO:0000256" key="8">
    <source>
        <dbReference type="SAM" id="Phobius"/>
    </source>
</evidence>
<name>G8TUB8_SULAD</name>
<accession>G8TUB8</accession>
<keyword evidence="4 8" id="KW-1133">Transmembrane helix</keyword>
<evidence type="ECO:0000256" key="2">
    <source>
        <dbReference type="ARBA" id="ARBA00022475"/>
    </source>
</evidence>
<dbReference type="PATRIC" id="fig|679936.5.peg.3564"/>
<dbReference type="PRINTS" id="PR01437">
    <property type="entry name" value="NUOXDRDTASE4"/>
</dbReference>
<evidence type="ECO:0000313" key="11">
    <source>
        <dbReference type="Proteomes" id="UP000005439"/>
    </source>
</evidence>
<feature type="transmembrane region" description="Helical" evidence="8">
    <location>
        <begin position="149"/>
        <end position="169"/>
    </location>
</feature>
<feature type="transmembrane region" description="Helical" evidence="8">
    <location>
        <begin position="398"/>
        <end position="418"/>
    </location>
</feature>
<dbReference type="GO" id="GO:0042773">
    <property type="term" value="P:ATP synthesis coupled electron transport"/>
    <property type="evidence" value="ECO:0007669"/>
    <property type="project" value="InterPro"/>
</dbReference>
<keyword evidence="11" id="KW-1185">Reference proteome</keyword>
<dbReference type="GO" id="GO:0005886">
    <property type="term" value="C:plasma membrane"/>
    <property type="evidence" value="ECO:0007669"/>
    <property type="project" value="UniProtKB-SubCell"/>
</dbReference>
<dbReference type="KEGG" id="sap:Sulac_3442"/>
<dbReference type="PANTHER" id="PTHR42682">
    <property type="entry name" value="HYDROGENASE-4 COMPONENT F"/>
    <property type="match status" value="1"/>
</dbReference>
<reference evidence="10 11" key="2">
    <citation type="journal article" date="2012" name="Stand. Genomic Sci.">
        <title>Complete genome sequence of the moderately thermophilic mineral-sulfide-oxidizing firmicute Sulfobacillus acidophilus type strain (NAL(T)).</title>
        <authorList>
            <person name="Anderson I."/>
            <person name="Chertkov O."/>
            <person name="Chen A."/>
            <person name="Saunders E."/>
            <person name="Lapidus A."/>
            <person name="Nolan M."/>
            <person name="Lucas S."/>
            <person name="Hammon N."/>
            <person name="Deshpande S."/>
            <person name="Cheng J.F."/>
            <person name="Han C."/>
            <person name="Tapia R."/>
            <person name="Goodwin L.A."/>
            <person name="Pitluck S."/>
            <person name="Liolios K."/>
            <person name="Pagani I."/>
            <person name="Ivanova N."/>
            <person name="Mikhailova N."/>
            <person name="Pati A."/>
            <person name="Palaniappan K."/>
            <person name="Land M."/>
            <person name="Pan C."/>
            <person name="Rohde M."/>
            <person name="Pukall R."/>
            <person name="Goker M."/>
            <person name="Detter J.C."/>
            <person name="Woyke T."/>
            <person name="Bristow J."/>
            <person name="Eisen J.A."/>
            <person name="Markowitz V."/>
            <person name="Hugenholtz P."/>
            <person name="Kyrpides N.C."/>
            <person name="Klenk H.P."/>
            <person name="Mavromatis K."/>
        </authorList>
    </citation>
    <scope>NUCLEOTIDE SEQUENCE [LARGE SCALE GENOMIC DNA]</scope>
    <source>
        <strain evidence="11">ATCC 700253 / DSM 10332 / NAL</strain>
    </source>
</reference>
<feature type="transmembrane region" description="Helical" evidence="8">
    <location>
        <begin position="442"/>
        <end position="466"/>
    </location>
</feature>
<dbReference type="HOGENOM" id="CLU_007100_10_1_9"/>
<feature type="domain" description="NADH:quinone oxidoreductase/Mrp antiporter transmembrane" evidence="9">
    <location>
        <begin position="115"/>
        <end position="401"/>
    </location>
</feature>
<feature type="transmembrane region" description="Helical" evidence="8">
    <location>
        <begin position="262"/>
        <end position="283"/>
    </location>
</feature>
<evidence type="ECO:0000256" key="7">
    <source>
        <dbReference type="RuleBase" id="RU000320"/>
    </source>
</evidence>
<evidence type="ECO:0000259" key="9">
    <source>
        <dbReference type="Pfam" id="PF00361"/>
    </source>
</evidence>
<dbReference type="STRING" id="679936.Sulac_3442"/>
<evidence type="ECO:0000256" key="6">
    <source>
        <dbReference type="ARBA" id="ARBA00023136"/>
    </source>
</evidence>